<feature type="chain" id="PRO_5045808821" evidence="1">
    <location>
        <begin position="28"/>
        <end position="193"/>
    </location>
</feature>
<evidence type="ECO:0000313" key="4">
    <source>
        <dbReference type="Proteomes" id="UP001589738"/>
    </source>
</evidence>
<evidence type="ECO:0000256" key="1">
    <source>
        <dbReference type="SAM" id="SignalP"/>
    </source>
</evidence>
<feature type="domain" description="Cell wall hydrolase SleB" evidence="2">
    <location>
        <begin position="90"/>
        <end position="192"/>
    </location>
</feature>
<gene>
    <name evidence="3" type="ORF">ACFFHF_13295</name>
</gene>
<name>A0ABV6KSB0_9BACI</name>
<dbReference type="Proteomes" id="UP001589738">
    <property type="component" value="Unassembled WGS sequence"/>
</dbReference>
<dbReference type="InterPro" id="IPR042047">
    <property type="entry name" value="SleB_dom1"/>
</dbReference>
<keyword evidence="1" id="KW-0732">Signal</keyword>
<feature type="signal peptide" evidence="1">
    <location>
        <begin position="1"/>
        <end position="27"/>
    </location>
</feature>
<sequence>MKNILKKLLVLSTLSFTLVGFETTSSAAEQTLSVKSGETSWKVVSKTDNSALELIKENHDKFPTLYEKEIDVTDQEKELMARLVSAEAKGEPYEGKVAVAEVIINRVEHEEFPDTVKEVVYEQVSGTYAFSPVQNGEINKPADVESVEAVEEALVDKENDSEAIYFYNPEIATDTWILSRQVIETIGNHRFAI</sequence>
<organism evidence="3 4">
    <name type="scientific">Robertmurraya beringensis</name>
    <dbReference type="NCBI Taxonomy" id="641660"/>
    <lineage>
        <taxon>Bacteria</taxon>
        <taxon>Bacillati</taxon>
        <taxon>Bacillota</taxon>
        <taxon>Bacilli</taxon>
        <taxon>Bacillales</taxon>
        <taxon>Bacillaceae</taxon>
        <taxon>Robertmurraya</taxon>
    </lineage>
</organism>
<keyword evidence="4" id="KW-1185">Reference proteome</keyword>
<accession>A0ABV6KSB0</accession>
<dbReference type="Pfam" id="PF07486">
    <property type="entry name" value="Hydrolase_2"/>
    <property type="match status" value="1"/>
</dbReference>
<dbReference type="EMBL" id="JBHLUU010000096">
    <property type="protein sequence ID" value="MFC0476208.1"/>
    <property type="molecule type" value="Genomic_DNA"/>
</dbReference>
<protein>
    <submittedName>
        <fullName evidence="3">Cell wall hydrolase</fullName>
    </submittedName>
</protein>
<dbReference type="InterPro" id="IPR011105">
    <property type="entry name" value="Cell_wall_hydrolase_SleB"/>
</dbReference>
<dbReference type="GO" id="GO:0016787">
    <property type="term" value="F:hydrolase activity"/>
    <property type="evidence" value="ECO:0007669"/>
    <property type="project" value="UniProtKB-KW"/>
</dbReference>
<proteinExistence type="predicted"/>
<evidence type="ECO:0000313" key="3">
    <source>
        <dbReference type="EMBL" id="MFC0476208.1"/>
    </source>
</evidence>
<dbReference type="Gene3D" id="1.10.10.2520">
    <property type="entry name" value="Cell wall hydrolase SleB, domain 1"/>
    <property type="match status" value="1"/>
</dbReference>
<keyword evidence="3" id="KW-0378">Hydrolase</keyword>
<comment type="caution">
    <text evidence="3">The sequence shown here is derived from an EMBL/GenBank/DDBJ whole genome shotgun (WGS) entry which is preliminary data.</text>
</comment>
<evidence type="ECO:0000259" key="2">
    <source>
        <dbReference type="Pfam" id="PF07486"/>
    </source>
</evidence>
<reference evidence="3 4" key="1">
    <citation type="submission" date="2024-09" db="EMBL/GenBank/DDBJ databases">
        <authorList>
            <person name="Sun Q."/>
            <person name="Mori K."/>
        </authorList>
    </citation>
    <scope>NUCLEOTIDE SEQUENCE [LARGE SCALE GENOMIC DNA]</scope>
    <source>
        <strain evidence="3 4">CGMCC 1.9126</strain>
    </source>
</reference>
<dbReference type="Gene3D" id="6.20.240.60">
    <property type="match status" value="1"/>
</dbReference>
<dbReference type="RefSeq" id="WP_160546763.1">
    <property type="nucleotide sequence ID" value="NZ_JBHLUU010000096.1"/>
</dbReference>